<evidence type="ECO:0000256" key="5">
    <source>
        <dbReference type="SAM" id="SignalP"/>
    </source>
</evidence>
<evidence type="ECO:0000256" key="2">
    <source>
        <dbReference type="ARBA" id="ARBA00022801"/>
    </source>
</evidence>
<comment type="caution">
    <text evidence="6">The sequence shown here is derived from an EMBL/GenBank/DDBJ whole genome shotgun (WGS) entry which is preliminary data.</text>
</comment>
<feature type="signal peptide" evidence="5">
    <location>
        <begin position="1"/>
        <end position="16"/>
    </location>
</feature>
<evidence type="ECO:0000313" key="7">
    <source>
        <dbReference type="Proteomes" id="UP001458880"/>
    </source>
</evidence>
<gene>
    <name evidence="6" type="ORF">QE152_g11363</name>
</gene>
<dbReference type="InterPro" id="IPR017853">
    <property type="entry name" value="GH"/>
</dbReference>
<evidence type="ECO:0000256" key="1">
    <source>
        <dbReference type="ARBA" id="ARBA00010838"/>
    </source>
</evidence>
<sequence length="573" mass="66357">MKLVVVILTLLYFAKAQEDQFPDDFQFGVATASYQIEGAWNVGGKGENIWDHLTHNYPDKIKDKSNGDDACLSYYKNEEDVRLLVDLEVDFYRFSISWSRILPTGHVNKINQEGIDYYNDLIDRLVAAEIKPFNDLIDRLVAAEIKPFVTMFHWDLPQPLQEIGGWPNPLLADIFEDYANVLYKEFGDRVKDWITFNEPTDIFEDYANVLYKEFGDRVKDWITFNEPTQICEQGYSASDKAPAYSQAGIGGYLCAHTVLIAHAKAYRLYYADYHEEQQGRVGITIDTGMSIPENEDSEEDQRAANQALEMNYGWYANPIFSAEGDYPEILKERVLNMSTREGFPKSRLPEFTPQEIELIRGSSDFLGLNHYSSGICRFIPDGFIQGPSHYADGGVLRIEVVVNPSPDWEGSASSWLNVYPEGLKLLLIWMKEHYQDPEIIITENGYSDDGRLDDCRRANYYNAYIEQVLLAIKEHDVKVTGYTAWSFMDNFEWRQGYTERFGIHYVDFDDPDRPRTPKLSSDIYRNIIRTRKVDWEYQAPEFRVCDWDDWEVTTEEVATEVTTEEPEEETDEV</sequence>
<dbReference type="AlphaFoldDB" id="A0AAW1LLE6"/>
<dbReference type="PROSITE" id="PS00653">
    <property type="entry name" value="GLYCOSYL_HYDROL_F1_2"/>
    <property type="match status" value="1"/>
</dbReference>
<keyword evidence="3" id="KW-0326">Glycosidase</keyword>
<reference evidence="6 7" key="1">
    <citation type="journal article" date="2024" name="BMC Genomics">
        <title>De novo assembly and annotation of Popillia japonica's genome with initial clues to its potential as an invasive pest.</title>
        <authorList>
            <person name="Cucini C."/>
            <person name="Boschi S."/>
            <person name="Funari R."/>
            <person name="Cardaioli E."/>
            <person name="Iannotti N."/>
            <person name="Marturano G."/>
            <person name="Paoli F."/>
            <person name="Bruttini M."/>
            <person name="Carapelli A."/>
            <person name="Frati F."/>
            <person name="Nardi F."/>
        </authorList>
    </citation>
    <scope>NUCLEOTIDE SEQUENCE [LARGE SCALE GENOMIC DNA]</scope>
    <source>
        <strain evidence="6">DMR45628</strain>
    </source>
</reference>
<feature type="chain" id="PRO_5043912265" evidence="5">
    <location>
        <begin position="17"/>
        <end position="573"/>
    </location>
</feature>
<evidence type="ECO:0000256" key="3">
    <source>
        <dbReference type="ARBA" id="ARBA00023295"/>
    </source>
</evidence>
<dbReference type="GO" id="GO:0008422">
    <property type="term" value="F:beta-glucosidase activity"/>
    <property type="evidence" value="ECO:0007669"/>
    <property type="project" value="TreeGrafter"/>
</dbReference>
<keyword evidence="2 6" id="KW-0378">Hydrolase</keyword>
<dbReference type="EMBL" id="JASPKY010000110">
    <property type="protein sequence ID" value="KAK9736679.1"/>
    <property type="molecule type" value="Genomic_DNA"/>
</dbReference>
<name>A0AAW1LLE6_POPJA</name>
<organism evidence="6 7">
    <name type="scientific">Popillia japonica</name>
    <name type="common">Japanese beetle</name>
    <dbReference type="NCBI Taxonomy" id="7064"/>
    <lineage>
        <taxon>Eukaryota</taxon>
        <taxon>Metazoa</taxon>
        <taxon>Ecdysozoa</taxon>
        <taxon>Arthropoda</taxon>
        <taxon>Hexapoda</taxon>
        <taxon>Insecta</taxon>
        <taxon>Pterygota</taxon>
        <taxon>Neoptera</taxon>
        <taxon>Endopterygota</taxon>
        <taxon>Coleoptera</taxon>
        <taxon>Polyphaga</taxon>
        <taxon>Scarabaeiformia</taxon>
        <taxon>Scarabaeidae</taxon>
        <taxon>Rutelinae</taxon>
        <taxon>Popillia</taxon>
    </lineage>
</organism>
<protein>
    <submittedName>
        <fullName evidence="6">Glycosyl hydrolase family 1</fullName>
    </submittedName>
</protein>
<keyword evidence="7" id="KW-1185">Reference proteome</keyword>
<comment type="similarity">
    <text evidence="1 4">Belongs to the glycosyl hydrolase 1 family.</text>
</comment>
<dbReference type="SUPFAM" id="SSF51445">
    <property type="entry name" value="(Trans)glycosidases"/>
    <property type="match status" value="2"/>
</dbReference>
<keyword evidence="5" id="KW-0732">Signal</keyword>
<dbReference type="Gene3D" id="3.20.20.80">
    <property type="entry name" value="Glycosidases"/>
    <property type="match status" value="3"/>
</dbReference>
<dbReference type="Pfam" id="PF00232">
    <property type="entry name" value="Glyco_hydro_1"/>
    <property type="match status" value="2"/>
</dbReference>
<dbReference type="GO" id="GO:0005975">
    <property type="term" value="P:carbohydrate metabolic process"/>
    <property type="evidence" value="ECO:0007669"/>
    <property type="project" value="InterPro"/>
</dbReference>
<evidence type="ECO:0000313" key="6">
    <source>
        <dbReference type="EMBL" id="KAK9736679.1"/>
    </source>
</evidence>
<evidence type="ECO:0000256" key="4">
    <source>
        <dbReference type="RuleBase" id="RU003690"/>
    </source>
</evidence>
<proteinExistence type="inferred from homology"/>
<dbReference type="InterPro" id="IPR001360">
    <property type="entry name" value="Glyco_hydro_1"/>
</dbReference>
<dbReference type="PRINTS" id="PR00131">
    <property type="entry name" value="GLHYDRLASE1"/>
</dbReference>
<dbReference type="InterPro" id="IPR033132">
    <property type="entry name" value="GH_1_N_CS"/>
</dbReference>
<dbReference type="PANTHER" id="PTHR10353:SF36">
    <property type="entry name" value="LP05116P"/>
    <property type="match status" value="1"/>
</dbReference>
<dbReference type="Proteomes" id="UP001458880">
    <property type="component" value="Unassembled WGS sequence"/>
</dbReference>
<dbReference type="PANTHER" id="PTHR10353">
    <property type="entry name" value="GLYCOSYL HYDROLASE"/>
    <property type="match status" value="1"/>
</dbReference>
<accession>A0AAW1LLE6</accession>